<dbReference type="PANTHER" id="PTHR30477">
    <property type="entry name" value="ABC-TRANSPORTER METAL-BINDING PROTEIN"/>
    <property type="match status" value="1"/>
</dbReference>
<organism evidence="8">
    <name type="scientific">Gulosibacter sediminis</name>
    <dbReference type="NCBI Taxonomy" id="1729695"/>
    <lineage>
        <taxon>Bacteria</taxon>
        <taxon>Bacillati</taxon>
        <taxon>Actinomycetota</taxon>
        <taxon>Actinomycetes</taxon>
        <taxon>Micrococcales</taxon>
        <taxon>Microbacteriaceae</taxon>
        <taxon>Gulosibacter</taxon>
    </lineage>
</organism>
<dbReference type="InterPro" id="IPR001626">
    <property type="entry name" value="ABC_TroCD"/>
</dbReference>
<sequence>MTGLDVMFGAPFMQTAAIALAALAVVAAVVGVALNLRELEFVSDGLVHAVFPGVVIGFVAGQGSGTAVYLGAVIAALIATVLLTLAARRGAGTDASTAVLLAGAFAIGIVIVSRSTNYATGLETLLFGQLLTISHDDLLVIGVLGLIALLIVVFTWKEQVSVAFDRDAAEASGMPVLRYELLLNVAIALTVVAAARAVGNLLVLALLIVPAAVGRLISFRLAVIVPIAAGAALVASFLGLVSGYWLSVDARLNVSPSAVLVLVLVALYLVVAGITALTRRKRVRA</sequence>
<feature type="transmembrane region" description="Helical" evidence="7">
    <location>
        <begin position="41"/>
        <end position="61"/>
    </location>
</feature>
<dbReference type="EMBL" id="CP097160">
    <property type="protein sequence ID" value="UQN14770.1"/>
    <property type="molecule type" value="Genomic_DNA"/>
</dbReference>
<dbReference type="PANTHER" id="PTHR30477:SF21">
    <property type="entry name" value="ABC-3 PROTEIN"/>
    <property type="match status" value="1"/>
</dbReference>
<keyword evidence="4 7" id="KW-1133">Transmembrane helix</keyword>
<evidence type="ECO:0000256" key="7">
    <source>
        <dbReference type="SAM" id="Phobius"/>
    </source>
</evidence>
<evidence type="ECO:0000256" key="5">
    <source>
        <dbReference type="ARBA" id="ARBA00023136"/>
    </source>
</evidence>
<comment type="similarity">
    <text evidence="2 6">Belongs to the ABC-3 integral membrane protein family.</text>
</comment>
<keyword evidence="3 6" id="KW-0812">Transmembrane</keyword>
<accession>A0ABY4MYK2</accession>
<feature type="transmembrane region" description="Helical" evidence="7">
    <location>
        <begin position="12"/>
        <end position="34"/>
    </location>
</feature>
<feature type="transmembrane region" description="Helical" evidence="7">
    <location>
        <begin position="224"/>
        <end position="246"/>
    </location>
</feature>
<dbReference type="SUPFAM" id="SSF81345">
    <property type="entry name" value="ABC transporter involved in vitamin B12 uptake, BtuC"/>
    <property type="match status" value="1"/>
</dbReference>
<evidence type="ECO:0000256" key="1">
    <source>
        <dbReference type="ARBA" id="ARBA00004141"/>
    </source>
</evidence>
<evidence type="ECO:0000256" key="2">
    <source>
        <dbReference type="ARBA" id="ARBA00008034"/>
    </source>
</evidence>
<dbReference type="InterPro" id="IPR037294">
    <property type="entry name" value="ABC_BtuC-like"/>
</dbReference>
<feature type="transmembrane region" description="Helical" evidence="7">
    <location>
        <begin position="258"/>
        <end position="277"/>
    </location>
</feature>
<comment type="subcellular location">
    <subcellularLocation>
        <location evidence="6">Cell membrane</location>
        <topology evidence="6">Multi-pass membrane protein</topology>
    </subcellularLocation>
    <subcellularLocation>
        <location evidence="1">Membrane</location>
        <topology evidence="1">Multi-pass membrane protein</topology>
    </subcellularLocation>
</comment>
<evidence type="ECO:0000256" key="3">
    <source>
        <dbReference type="ARBA" id="ARBA00022692"/>
    </source>
</evidence>
<keyword evidence="6" id="KW-0813">Transport</keyword>
<evidence type="ECO:0000256" key="4">
    <source>
        <dbReference type="ARBA" id="ARBA00022989"/>
    </source>
</evidence>
<feature type="transmembrane region" description="Helical" evidence="7">
    <location>
        <begin position="67"/>
        <end position="86"/>
    </location>
</feature>
<name>A0ABY4MYK2_9MICO</name>
<keyword evidence="5 7" id="KW-0472">Membrane</keyword>
<evidence type="ECO:0000313" key="8">
    <source>
        <dbReference type="EMBL" id="UQN14770.1"/>
    </source>
</evidence>
<evidence type="ECO:0000256" key="6">
    <source>
        <dbReference type="RuleBase" id="RU003943"/>
    </source>
</evidence>
<gene>
    <name evidence="8" type="ORF">M3M28_12110</name>
</gene>
<dbReference type="Pfam" id="PF00950">
    <property type="entry name" value="ABC-3"/>
    <property type="match status" value="1"/>
</dbReference>
<reference evidence="8" key="1">
    <citation type="submission" date="2022-05" db="EMBL/GenBank/DDBJ databases">
        <title>Complete genome sequence of toluene-degrading Gulosibacter sediminis strain ACHW.36C.</title>
        <authorList>
            <person name="Wai A.C."/>
            <person name="Lai G.K."/>
            <person name="Griffin S.D."/>
            <person name="Leung F.C."/>
        </authorList>
    </citation>
    <scope>NUCLEOTIDE SEQUENCE [LARGE SCALE GENOMIC DNA]</scope>
    <source>
        <strain evidence="8">ACHW.36C</strain>
    </source>
</reference>
<feature type="transmembrane region" description="Helical" evidence="7">
    <location>
        <begin position="176"/>
        <end position="195"/>
    </location>
</feature>
<protein>
    <submittedName>
        <fullName evidence="8">Metal ABC transporter permease</fullName>
    </submittedName>
</protein>
<feature type="transmembrane region" description="Helical" evidence="7">
    <location>
        <begin position="138"/>
        <end position="156"/>
    </location>
</feature>
<feature type="transmembrane region" description="Helical" evidence="7">
    <location>
        <begin position="201"/>
        <end position="217"/>
    </location>
</feature>
<proteinExistence type="inferred from homology"/>
<dbReference type="Gene3D" id="1.10.3470.10">
    <property type="entry name" value="ABC transporter involved in vitamin B12 uptake, BtuC"/>
    <property type="match status" value="1"/>
</dbReference>
<feature type="transmembrane region" description="Helical" evidence="7">
    <location>
        <begin position="98"/>
        <end position="118"/>
    </location>
</feature>